<dbReference type="OrthoDB" id="3217040at2759"/>
<keyword evidence="2" id="KW-0472">Membrane</keyword>
<evidence type="ECO:0000313" key="4">
    <source>
        <dbReference type="Proteomes" id="UP000383932"/>
    </source>
</evidence>
<protein>
    <recommendedName>
        <fullName evidence="5">Transmembrane protein</fullName>
    </recommendedName>
</protein>
<feature type="region of interest" description="Disordered" evidence="1">
    <location>
        <begin position="153"/>
        <end position="173"/>
    </location>
</feature>
<evidence type="ECO:0000256" key="1">
    <source>
        <dbReference type="SAM" id="MobiDB-lite"/>
    </source>
</evidence>
<sequence>MMFAIPLAQSTIRSPRLKTIATRASVASSIGLITTVANVAALYALVGNEMIWTCLGKQILINAVVLYWAMQISGPSVSDRDPSIHFSTIHHTRVAQAQNVIILGADAAYKGSVGSQTLTTTPTFSQPGADVPPEVGAFSAAPMSVLQRPELALQSPSHVTGPGRREVQANSFP</sequence>
<accession>A0A5N5QGC7</accession>
<keyword evidence="2" id="KW-0812">Transmembrane</keyword>
<evidence type="ECO:0008006" key="5">
    <source>
        <dbReference type="Google" id="ProtNLM"/>
    </source>
</evidence>
<dbReference type="Proteomes" id="UP000383932">
    <property type="component" value="Unassembled WGS sequence"/>
</dbReference>
<evidence type="ECO:0000256" key="2">
    <source>
        <dbReference type="SAM" id="Phobius"/>
    </source>
</evidence>
<evidence type="ECO:0000313" key="3">
    <source>
        <dbReference type="EMBL" id="KAB5590511.1"/>
    </source>
</evidence>
<feature type="transmembrane region" description="Helical" evidence="2">
    <location>
        <begin position="20"/>
        <end position="44"/>
    </location>
</feature>
<dbReference type="AlphaFoldDB" id="A0A5N5QGC7"/>
<keyword evidence="2" id="KW-1133">Transmembrane helix</keyword>
<dbReference type="EMBL" id="SSOP01000165">
    <property type="protein sequence ID" value="KAB5590511.1"/>
    <property type="molecule type" value="Genomic_DNA"/>
</dbReference>
<gene>
    <name evidence="3" type="ORF">CTheo_6060</name>
</gene>
<reference evidence="3 4" key="1">
    <citation type="journal article" date="2019" name="Fungal Biol. Biotechnol.">
        <title>Draft genome sequence of fastidious pathogen Ceratobasidium theobromae, which causes vascular-streak dieback in Theobroma cacao.</title>
        <authorList>
            <person name="Ali S.S."/>
            <person name="Asman A."/>
            <person name="Shao J."/>
            <person name="Firmansyah A.P."/>
            <person name="Susilo A.W."/>
            <person name="Rosmana A."/>
            <person name="McMahon P."/>
            <person name="Junaid M."/>
            <person name="Guest D."/>
            <person name="Kheng T.Y."/>
            <person name="Meinhardt L.W."/>
            <person name="Bailey B.A."/>
        </authorList>
    </citation>
    <scope>NUCLEOTIDE SEQUENCE [LARGE SCALE GENOMIC DNA]</scope>
    <source>
        <strain evidence="3 4">CT2</strain>
    </source>
</reference>
<organism evidence="3 4">
    <name type="scientific">Ceratobasidium theobromae</name>
    <dbReference type="NCBI Taxonomy" id="1582974"/>
    <lineage>
        <taxon>Eukaryota</taxon>
        <taxon>Fungi</taxon>
        <taxon>Dikarya</taxon>
        <taxon>Basidiomycota</taxon>
        <taxon>Agaricomycotina</taxon>
        <taxon>Agaricomycetes</taxon>
        <taxon>Cantharellales</taxon>
        <taxon>Ceratobasidiaceae</taxon>
        <taxon>Ceratobasidium</taxon>
    </lineage>
</organism>
<comment type="caution">
    <text evidence="3">The sequence shown here is derived from an EMBL/GenBank/DDBJ whole genome shotgun (WGS) entry which is preliminary data.</text>
</comment>
<name>A0A5N5QGC7_9AGAM</name>
<keyword evidence="4" id="KW-1185">Reference proteome</keyword>
<proteinExistence type="predicted"/>